<dbReference type="Proteomes" id="UP000294412">
    <property type="component" value="Chromosome"/>
</dbReference>
<reference evidence="1 2" key="1">
    <citation type="submission" date="2019-02" db="EMBL/GenBank/DDBJ databases">
        <authorList>
            <person name="Manzano-Marin A."/>
            <person name="Manzano-Marin A."/>
        </authorList>
    </citation>
    <scope>NUCLEOTIDE SEQUENCE [LARGE SCALE GENOMIC DNA]</scope>
    <source>
        <strain evidence="1 2">ErCicuneomaculata</strain>
    </source>
</reference>
<dbReference type="NCBIfam" id="NF033618">
    <property type="entry name" value="mlaB_1"/>
    <property type="match status" value="1"/>
</dbReference>
<evidence type="ECO:0000313" key="1">
    <source>
        <dbReference type="EMBL" id="VFP79660.1"/>
    </source>
</evidence>
<dbReference type="EMBL" id="LR217703">
    <property type="protein sequence ID" value="VFP79660.1"/>
    <property type="molecule type" value="Genomic_DNA"/>
</dbReference>
<dbReference type="PANTHER" id="PTHR35849">
    <property type="entry name" value="BLR2341 PROTEIN"/>
    <property type="match status" value="1"/>
</dbReference>
<gene>
    <name evidence="1" type="primary">mlaB</name>
    <name evidence="1" type="ORF">ERCICUMA2628_211</name>
</gene>
<organism evidence="1 2">
    <name type="scientific">Candidatus Erwinia haradaeae</name>
    <dbReference type="NCBI Taxonomy" id="1922217"/>
    <lineage>
        <taxon>Bacteria</taxon>
        <taxon>Pseudomonadati</taxon>
        <taxon>Pseudomonadota</taxon>
        <taxon>Gammaproteobacteria</taxon>
        <taxon>Enterobacterales</taxon>
        <taxon>Erwiniaceae</taxon>
        <taxon>Erwinia</taxon>
    </lineage>
</organism>
<dbReference type="PANTHER" id="PTHR35849:SF1">
    <property type="entry name" value="INTERMEMBRANE PHOSPHOLIPID TRANSPORT SYSTEM BINDING PROTEIN MLAB"/>
    <property type="match status" value="1"/>
</dbReference>
<accession>A0A451D223</accession>
<dbReference type="OrthoDB" id="5687860at2"/>
<dbReference type="SUPFAM" id="SSF52091">
    <property type="entry name" value="SpoIIaa-like"/>
    <property type="match status" value="1"/>
</dbReference>
<dbReference type="InterPro" id="IPR036513">
    <property type="entry name" value="STAS_dom_sf"/>
</dbReference>
<dbReference type="InterPro" id="IPR052746">
    <property type="entry name" value="MlaB_ABC_Transporter"/>
</dbReference>
<dbReference type="RefSeq" id="WP_157993440.1">
    <property type="nucleotide sequence ID" value="NZ_LR217703.1"/>
</dbReference>
<evidence type="ECO:0000313" key="2">
    <source>
        <dbReference type="Proteomes" id="UP000294412"/>
    </source>
</evidence>
<dbReference type="InterPro" id="IPR049743">
    <property type="entry name" value="MlaB"/>
</dbReference>
<name>A0A451D223_9GAMM</name>
<protein>
    <submittedName>
        <fullName evidence="1">Intermembrane phospholipid transport system binding protein MlaB</fullName>
    </submittedName>
</protein>
<proteinExistence type="predicted"/>
<dbReference type="AlphaFoldDB" id="A0A451D223"/>
<sequence length="98" mass="11579">MSTNLKWEVKGKHLHLKGELTYETLRPLWLERDKIIKSIEHINVFELTRVDTGGLALLIHLQQFTFINKPPIYFSGITRQLYALITLYKLQKIINYIP</sequence>